<accession>Q8R894</accession>
<dbReference type="STRING" id="273068.TTE2121"/>
<dbReference type="HOGENOM" id="CLU_1748821_0_0_9"/>
<name>Q8R894_CALS4</name>
<dbReference type="eggNOG" id="ENOG5032XZ3">
    <property type="taxonomic scope" value="Bacteria"/>
</dbReference>
<evidence type="ECO:0000256" key="1">
    <source>
        <dbReference type="SAM" id="Coils"/>
    </source>
</evidence>
<feature type="coiled-coil region" evidence="1">
    <location>
        <begin position="41"/>
        <end position="81"/>
    </location>
</feature>
<evidence type="ECO:0000313" key="2">
    <source>
        <dbReference type="EMBL" id="AAM25287.1"/>
    </source>
</evidence>
<protein>
    <submittedName>
        <fullName evidence="2">Uncharacterized protein</fullName>
    </submittedName>
</protein>
<dbReference type="AlphaFoldDB" id="Q8R894"/>
<organism evidence="2 3">
    <name type="scientific">Caldanaerobacter subterraneus subsp. tengcongensis (strain DSM 15242 / JCM 11007 / NBRC 100824 / MB4)</name>
    <name type="common">Thermoanaerobacter tengcongensis</name>
    <dbReference type="NCBI Taxonomy" id="273068"/>
    <lineage>
        <taxon>Bacteria</taxon>
        <taxon>Bacillati</taxon>
        <taxon>Bacillota</taxon>
        <taxon>Clostridia</taxon>
        <taxon>Thermoanaerobacterales</taxon>
        <taxon>Thermoanaerobacteraceae</taxon>
        <taxon>Caldanaerobacter</taxon>
    </lineage>
</organism>
<dbReference type="RefSeq" id="WP_011026225.1">
    <property type="nucleotide sequence ID" value="NC_003869.1"/>
</dbReference>
<keyword evidence="1" id="KW-0175">Coiled coil</keyword>
<dbReference type="Proteomes" id="UP000000555">
    <property type="component" value="Chromosome"/>
</dbReference>
<dbReference type="KEGG" id="tte:TTE2121"/>
<evidence type="ECO:0000313" key="3">
    <source>
        <dbReference type="Proteomes" id="UP000000555"/>
    </source>
</evidence>
<gene>
    <name evidence="2" type="ordered locus">TTE2121</name>
</gene>
<sequence length="171" mass="20976">MCDKNKIYHMYIIEKKTIIEIAKEENVSKQMISKILKEFPEYEIEKERRKAENDLKRKEKKREYIKHKRELERKEQEEEERLWWGMIEQQRIHAQMISKKRRISTAQLVELSLSQYIEVDEKLKYIDPSHKPADLPRTYNVHNIILPQFRDYANEIESEKWNSKVEEEALK</sequence>
<dbReference type="EMBL" id="AE008691">
    <property type="protein sequence ID" value="AAM25287.1"/>
    <property type="molecule type" value="Genomic_DNA"/>
</dbReference>
<keyword evidence="3" id="KW-1185">Reference proteome</keyword>
<proteinExistence type="predicted"/>
<dbReference type="Gene3D" id="1.10.10.60">
    <property type="entry name" value="Homeodomain-like"/>
    <property type="match status" value="1"/>
</dbReference>
<reference evidence="2 3" key="1">
    <citation type="journal article" date="2002" name="Genome Res.">
        <title>A complete sequence of the T. tengcongensis genome.</title>
        <authorList>
            <person name="Bao Q."/>
            <person name="Tian Y."/>
            <person name="Li W."/>
            <person name="Xu Z."/>
            <person name="Xuan Z."/>
            <person name="Hu S."/>
            <person name="Dong W."/>
            <person name="Yang J."/>
            <person name="Chen Y."/>
            <person name="Xue Y."/>
            <person name="Xu Y."/>
            <person name="Lai X."/>
            <person name="Huang L."/>
            <person name="Dong X."/>
            <person name="Ma Y."/>
            <person name="Ling L."/>
            <person name="Tan H."/>
            <person name="Chen R."/>
            <person name="Wang J."/>
            <person name="Yu J."/>
            <person name="Yang H."/>
        </authorList>
    </citation>
    <scope>NUCLEOTIDE SEQUENCE [LARGE SCALE GENOMIC DNA]</scope>
    <source>
        <strain evidence="3">DSM 15242 / JCM 11007 / NBRC 100824 / MB4</strain>
    </source>
</reference>